<dbReference type="Proteomes" id="UP000799753">
    <property type="component" value="Unassembled WGS sequence"/>
</dbReference>
<dbReference type="AlphaFoldDB" id="A0A6A6SJI5"/>
<dbReference type="OrthoDB" id="2851338at2759"/>
<organism evidence="1 2">
    <name type="scientific">Massarina eburnea CBS 473.64</name>
    <dbReference type="NCBI Taxonomy" id="1395130"/>
    <lineage>
        <taxon>Eukaryota</taxon>
        <taxon>Fungi</taxon>
        <taxon>Dikarya</taxon>
        <taxon>Ascomycota</taxon>
        <taxon>Pezizomycotina</taxon>
        <taxon>Dothideomycetes</taxon>
        <taxon>Pleosporomycetidae</taxon>
        <taxon>Pleosporales</taxon>
        <taxon>Massarineae</taxon>
        <taxon>Massarinaceae</taxon>
        <taxon>Massarina</taxon>
    </lineage>
</organism>
<protein>
    <submittedName>
        <fullName evidence="1">Uncharacterized protein</fullName>
    </submittedName>
</protein>
<keyword evidence="2" id="KW-1185">Reference proteome</keyword>
<dbReference type="EMBL" id="MU006776">
    <property type="protein sequence ID" value="KAF2646384.1"/>
    <property type="molecule type" value="Genomic_DNA"/>
</dbReference>
<accession>A0A6A6SJI5</accession>
<gene>
    <name evidence="1" type="ORF">P280DRAFT_464617</name>
</gene>
<sequence length="259" mass="29049">MATNIKGTGILWVTGNISKSGPLTEPEFTKWYDKDHVPEIVETSGIDNAFRSVHVDKASPYGTSGCPKPFLTFYTTKDLAFTQGDEFRKIKVKSDLLPGSQIIYDLADIDVGYYALIGKSGKASSEGLKFFLTSAIEPRPEEKDEDVNAFFDQQTATISKVQGYLHSRRFRLQYARTNAQSRVLKGLAPASNEPAPEPPTWMVVHSFYTEPTSDVREIITKDRHEVLKRAKQNQTDAYRLAKAQGKGRFFDEDEDGIPQ</sequence>
<evidence type="ECO:0000313" key="1">
    <source>
        <dbReference type="EMBL" id="KAF2646384.1"/>
    </source>
</evidence>
<name>A0A6A6SJI5_9PLEO</name>
<reference evidence="1" key="1">
    <citation type="journal article" date="2020" name="Stud. Mycol.">
        <title>101 Dothideomycetes genomes: a test case for predicting lifestyles and emergence of pathogens.</title>
        <authorList>
            <person name="Haridas S."/>
            <person name="Albert R."/>
            <person name="Binder M."/>
            <person name="Bloem J."/>
            <person name="Labutti K."/>
            <person name="Salamov A."/>
            <person name="Andreopoulos B."/>
            <person name="Baker S."/>
            <person name="Barry K."/>
            <person name="Bills G."/>
            <person name="Bluhm B."/>
            <person name="Cannon C."/>
            <person name="Castanera R."/>
            <person name="Culley D."/>
            <person name="Daum C."/>
            <person name="Ezra D."/>
            <person name="Gonzalez J."/>
            <person name="Henrissat B."/>
            <person name="Kuo A."/>
            <person name="Liang C."/>
            <person name="Lipzen A."/>
            <person name="Lutzoni F."/>
            <person name="Magnuson J."/>
            <person name="Mondo S."/>
            <person name="Nolan M."/>
            <person name="Ohm R."/>
            <person name="Pangilinan J."/>
            <person name="Park H.-J."/>
            <person name="Ramirez L."/>
            <person name="Alfaro M."/>
            <person name="Sun H."/>
            <person name="Tritt A."/>
            <person name="Yoshinaga Y."/>
            <person name="Zwiers L.-H."/>
            <person name="Turgeon B."/>
            <person name="Goodwin S."/>
            <person name="Spatafora J."/>
            <person name="Crous P."/>
            <person name="Grigoriev I."/>
        </authorList>
    </citation>
    <scope>NUCLEOTIDE SEQUENCE</scope>
    <source>
        <strain evidence="1">CBS 473.64</strain>
    </source>
</reference>
<proteinExistence type="predicted"/>
<evidence type="ECO:0000313" key="2">
    <source>
        <dbReference type="Proteomes" id="UP000799753"/>
    </source>
</evidence>